<gene>
    <name evidence="2" type="ORF">BGZ65_001461</name>
</gene>
<keyword evidence="3" id="KW-1185">Reference proteome</keyword>
<name>A0A9P6SQ93_9FUNG</name>
<dbReference type="AlphaFoldDB" id="A0A9P6SQ93"/>
<reference evidence="2" key="1">
    <citation type="journal article" date="2020" name="Fungal Divers.">
        <title>Resolving the Mortierellaceae phylogeny through synthesis of multi-gene phylogenetics and phylogenomics.</title>
        <authorList>
            <person name="Vandepol N."/>
            <person name="Liber J."/>
            <person name="Desiro A."/>
            <person name="Na H."/>
            <person name="Kennedy M."/>
            <person name="Barry K."/>
            <person name="Grigoriev I.V."/>
            <person name="Miller A.N."/>
            <person name="O'Donnell K."/>
            <person name="Stajich J.E."/>
            <person name="Bonito G."/>
        </authorList>
    </citation>
    <scope>NUCLEOTIDE SEQUENCE</scope>
    <source>
        <strain evidence="2">MES-2147</strain>
    </source>
</reference>
<accession>A0A9P6SQ93</accession>
<evidence type="ECO:0000256" key="1">
    <source>
        <dbReference type="SAM" id="MobiDB-lite"/>
    </source>
</evidence>
<proteinExistence type="predicted"/>
<evidence type="ECO:0000313" key="3">
    <source>
        <dbReference type="Proteomes" id="UP000749646"/>
    </source>
</evidence>
<protein>
    <submittedName>
        <fullName evidence="2">Uncharacterized protein</fullName>
    </submittedName>
</protein>
<evidence type="ECO:0000313" key="2">
    <source>
        <dbReference type="EMBL" id="KAF9987884.1"/>
    </source>
</evidence>
<organism evidence="2 3">
    <name type="scientific">Modicella reniformis</name>
    <dbReference type="NCBI Taxonomy" id="1440133"/>
    <lineage>
        <taxon>Eukaryota</taxon>
        <taxon>Fungi</taxon>
        <taxon>Fungi incertae sedis</taxon>
        <taxon>Mucoromycota</taxon>
        <taxon>Mortierellomycotina</taxon>
        <taxon>Mortierellomycetes</taxon>
        <taxon>Mortierellales</taxon>
        <taxon>Mortierellaceae</taxon>
        <taxon>Modicella</taxon>
    </lineage>
</organism>
<feature type="compositionally biased region" description="Basic and acidic residues" evidence="1">
    <location>
        <begin position="127"/>
        <end position="142"/>
    </location>
</feature>
<feature type="region of interest" description="Disordered" evidence="1">
    <location>
        <begin position="118"/>
        <end position="142"/>
    </location>
</feature>
<dbReference type="EMBL" id="JAAAHW010003153">
    <property type="protein sequence ID" value="KAF9987884.1"/>
    <property type="molecule type" value="Genomic_DNA"/>
</dbReference>
<dbReference type="Proteomes" id="UP000749646">
    <property type="component" value="Unassembled WGS sequence"/>
</dbReference>
<sequence>MWIGSIYDKYLLYILLRLRLAPQPEQRSGELVQEAAMTKSHWTQQIKAACDELSDLLLQNSHSNANRIQDVVKLLKDLHHKPKPVGKRSAAKEVLRMRTSLMTRTKSKTTTIKNMTARMKSNTTTHGQEHGEDGEKGTQRLL</sequence>
<comment type="caution">
    <text evidence="2">The sequence shown here is derived from an EMBL/GenBank/DDBJ whole genome shotgun (WGS) entry which is preliminary data.</text>
</comment>